<name>A0A1G2BD38_9BACT</name>
<evidence type="ECO:0000256" key="1">
    <source>
        <dbReference type="SAM" id="MobiDB-lite"/>
    </source>
</evidence>
<organism evidence="2 3">
    <name type="scientific">Candidatus Kerfeldbacteria bacterium RIFOXYB2_FULL_38_14</name>
    <dbReference type="NCBI Taxonomy" id="1798547"/>
    <lineage>
        <taxon>Bacteria</taxon>
        <taxon>Candidatus Kerfeldiibacteriota</taxon>
    </lineage>
</organism>
<dbReference type="AlphaFoldDB" id="A0A1G2BD38"/>
<evidence type="ECO:0000313" key="3">
    <source>
        <dbReference type="Proteomes" id="UP000176420"/>
    </source>
</evidence>
<reference evidence="2 3" key="1">
    <citation type="journal article" date="2016" name="Nat. Commun.">
        <title>Thousands of microbial genomes shed light on interconnected biogeochemical processes in an aquifer system.</title>
        <authorList>
            <person name="Anantharaman K."/>
            <person name="Brown C.T."/>
            <person name="Hug L.A."/>
            <person name="Sharon I."/>
            <person name="Castelle C.J."/>
            <person name="Probst A.J."/>
            <person name="Thomas B.C."/>
            <person name="Singh A."/>
            <person name="Wilkins M.J."/>
            <person name="Karaoz U."/>
            <person name="Brodie E.L."/>
            <person name="Williams K.H."/>
            <person name="Hubbard S.S."/>
            <person name="Banfield J.F."/>
        </authorList>
    </citation>
    <scope>NUCLEOTIDE SEQUENCE [LARGE SCALE GENOMIC DNA]</scope>
</reference>
<accession>A0A1G2BD38</accession>
<proteinExistence type="predicted"/>
<dbReference type="EMBL" id="MHKI01000013">
    <property type="protein sequence ID" value="OGY87042.1"/>
    <property type="molecule type" value="Genomic_DNA"/>
</dbReference>
<gene>
    <name evidence="2" type="ORF">A2319_01835</name>
</gene>
<feature type="region of interest" description="Disordered" evidence="1">
    <location>
        <begin position="1"/>
        <end position="21"/>
    </location>
</feature>
<comment type="caution">
    <text evidence="2">The sequence shown here is derived from an EMBL/GenBank/DDBJ whole genome shotgun (WGS) entry which is preliminary data.</text>
</comment>
<evidence type="ECO:0000313" key="2">
    <source>
        <dbReference type="EMBL" id="OGY87042.1"/>
    </source>
</evidence>
<dbReference type="Proteomes" id="UP000176420">
    <property type="component" value="Unassembled WGS sequence"/>
</dbReference>
<protein>
    <submittedName>
        <fullName evidence="2">Uncharacterized protein</fullName>
    </submittedName>
</protein>
<sequence>MVEGFQQKKQEIKKQPDTEMETKEYGFEEGFSKAVQMVEELLRSQKYVTLAVIGSGTDVGKTYTSARLGNKLGRDMSRSIMLVSDMSLLWNNPFDEPDKPGVLILHAEARPGKGVAGVILQDRVFAERAQNVGLPLSKIDIRVYVCRSDKPFRFTMALGTRDILIKNEKAVDDPRKLR</sequence>